<dbReference type="CDD" id="cd02696">
    <property type="entry name" value="MurNAc-LAA"/>
    <property type="match status" value="1"/>
</dbReference>
<dbReference type="InterPro" id="IPR050695">
    <property type="entry name" value="N-acetylmuramoyl_amidase_3"/>
</dbReference>
<dbReference type="PANTHER" id="PTHR30404:SF0">
    <property type="entry name" value="N-ACETYLMURAMOYL-L-ALANINE AMIDASE AMIC"/>
    <property type="match status" value="1"/>
</dbReference>
<organism evidence="5 6">
    <name type="scientific">Sphingomonas lutea</name>
    <dbReference type="NCBI Taxonomy" id="1045317"/>
    <lineage>
        <taxon>Bacteria</taxon>
        <taxon>Pseudomonadati</taxon>
        <taxon>Pseudomonadota</taxon>
        <taxon>Alphaproteobacteria</taxon>
        <taxon>Sphingomonadales</taxon>
        <taxon>Sphingomonadaceae</taxon>
        <taxon>Sphingomonas</taxon>
    </lineage>
</organism>
<evidence type="ECO:0000313" key="6">
    <source>
        <dbReference type="Proteomes" id="UP000515971"/>
    </source>
</evidence>
<evidence type="ECO:0000256" key="1">
    <source>
        <dbReference type="ARBA" id="ARBA00001561"/>
    </source>
</evidence>
<gene>
    <name evidence="5" type="ORF">H9L13_11315</name>
</gene>
<dbReference type="SMART" id="SM00646">
    <property type="entry name" value="Ami_3"/>
    <property type="match status" value="1"/>
</dbReference>
<reference evidence="5 6" key="1">
    <citation type="submission" date="2020-08" db="EMBL/GenBank/DDBJ databases">
        <title>Genome sequence of Sphingomonas lutea KCTC 23642T.</title>
        <authorList>
            <person name="Hyun D.-W."/>
            <person name="Bae J.-W."/>
        </authorList>
    </citation>
    <scope>NUCLEOTIDE SEQUENCE [LARGE SCALE GENOMIC DNA]</scope>
    <source>
        <strain evidence="5 6">KCTC 23642</strain>
    </source>
</reference>
<feature type="domain" description="MurNAc-LAA" evidence="4">
    <location>
        <begin position="128"/>
        <end position="282"/>
    </location>
</feature>
<dbReference type="PANTHER" id="PTHR30404">
    <property type="entry name" value="N-ACETYLMURAMOYL-L-ALANINE AMIDASE"/>
    <property type="match status" value="1"/>
</dbReference>
<dbReference type="RefSeq" id="WP_187537785.1">
    <property type="nucleotide sequence ID" value="NZ_BAABJT010000001.1"/>
</dbReference>
<evidence type="ECO:0000256" key="2">
    <source>
        <dbReference type="ARBA" id="ARBA00011901"/>
    </source>
</evidence>
<evidence type="ECO:0000259" key="4">
    <source>
        <dbReference type="SMART" id="SM00646"/>
    </source>
</evidence>
<evidence type="ECO:0000313" key="5">
    <source>
        <dbReference type="EMBL" id="QNN67193.1"/>
    </source>
</evidence>
<dbReference type="KEGG" id="slut:H9L13_11315"/>
<proteinExistence type="predicted"/>
<protein>
    <recommendedName>
        <fullName evidence="2">N-acetylmuramoyl-L-alanine amidase</fullName>
        <ecNumber evidence="2">3.5.1.28</ecNumber>
    </recommendedName>
</protein>
<dbReference type="SUPFAM" id="SSF53187">
    <property type="entry name" value="Zn-dependent exopeptidases"/>
    <property type="match status" value="1"/>
</dbReference>
<dbReference type="GO" id="GO:0008745">
    <property type="term" value="F:N-acetylmuramoyl-L-alanine amidase activity"/>
    <property type="evidence" value="ECO:0007669"/>
    <property type="project" value="UniProtKB-EC"/>
</dbReference>
<dbReference type="Pfam" id="PF01520">
    <property type="entry name" value="Amidase_3"/>
    <property type="match status" value="1"/>
</dbReference>
<dbReference type="AlphaFoldDB" id="A0A7G9SH68"/>
<accession>A0A7G9SH68</accession>
<dbReference type="EMBL" id="CP060718">
    <property type="protein sequence ID" value="QNN67193.1"/>
    <property type="molecule type" value="Genomic_DNA"/>
</dbReference>
<comment type="catalytic activity">
    <reaction evidence="1">
        <text>Hydrolyzes the link between N-acetylmuramoyl residues and L-amino acid residues in certain cell-wall glycopeptides.</text>
        <dbReference type="EC" id="3.5.1.28"/>
    </reaction>
</comment>
<sequence>MGDRRTLAGIGLGVAAIAALALALAGRGGALSPVLGEASQASLTLDVPAAVTNRIYGGANAAGRPIIVIDAGHGGRDPGAVSVSGAVHEKALTLQLATELRDRLVERGRVRVALTREDDRYLTLEERTAVARRLGASLFLSIHADSAPNPLARGATVYSLSDVASDAEAARLSAAQNANGDGAMQLVGQADGSVRAILADLAMRSEMQRSAAFAGRLVKRSAGQFELRPDPHRFAAFHVLKRADTPAVLFEAGYISNADDELLLRSAEHRSAIVQALAQAVEADVASRLKR</sequence>
<evidence type="ECO:0000256" key="3">
    <source>
        <dbReference type="ARBA" id="ARBA00022801"/>
    </source>
</evidence>
<name>A0A7G9SH68_9SPHN</name>
<dbReference type="EC" id="3.5.1.28" evidence="2"/>
<dbReference type="GO" id="GO:0030288">
    <property type="term" value="C:outer membrane-bounded periplasmic space"/>
    <property type="evidence" value="ECO:0007669"/>
    <property type="project" value="TreeGrafter"/>
</dbReference>
<dbReference type="Proteomes" id="UP000515971">
    <property type="component" value="Chromosome"/>
</dbReference>
<dbReference type="GO" id="GO:0009253">
    <property type="term" value="P:peptidoglycan catabolic process"/>
    <property type="evidence" value="ECO:0007669"/>
    <property type="project" value="InterPro"/>
</dbReference>
<keyword evidence="3" id="KW-0378">Hydrolase</keyword>
<dbReference type="InterPro" id="IPR002508">
    <property type="entry name" value="MurNAc-LAA_cat"/>
</dbReference>
<keyword evidence="6" id="KW-1185">Reference proteome</keyword>
<dbReference type="Gene3D" id="3.40.630.40">
    <property type="entry name" value="Zn-dependent exopeptidases"/>
    <property type="match status" value="1"/>
</dbReference>